<evidence type="ECO:0000259" key="7">
    <source>
        <dbReference type="PROSITE" id="PS50172"/>
    </source>
</evidence>
<dbReference type="InterPro" id="IPR036420">
    <property type="entry name" value="BRCT_dom_sf"/>
</dbReference>
<evidence type="ECO:0000256" key="5">
    <source>
        <dbReference type="ARBA" id="ARBA00035411"/>
    </source>
</evidence>
<reference evidence="8" key="1">
    <citation type="submission" date="2023-06" db="EMBL/GenBank/DDBJ databases">
        <title>Genomic analysis of the entomopathogenic nematode Steinernema hermaphroditum.</title>
        <authorList>
            <person name="Schwarz E.M."/>
            <person name="Heppert J.K."/>
            <person name="Baniya A."/>
            <person name="Schwartz H.T."/>
            <person name="Tan C.-H."/>
            <person name="Antoshechkin I."/>
            <person name="Sternberg P.W."/>
            <person name="Goodrich-Blair H."/>
            <person name="Dillman A.R."/>
        </authorList>
    </citation>
    <scope>NUCLEOTIDE SEQUENCE</scope>
    <source>
        <strain evidence="8">PS9179</strain>
        <tissue evidence="8">Whole animal</tissue>
    </source>
</reference>
<feature type="domain" description="BRCT" evidence="7">
    <location>
        <begin position="483"/>
        <end position="578"/>
    </location>
</feature>
<feature type="domain" description="BRCT" evidence="7">
    <location>
        <begin position="286"/>
        <end position="375"/>
    </location>
</feature>
<evidence type="ECO:0000313" key="9">
    <source>
        <dbReference type="Proteomes" id="UP001175271"/>
    </source>
</evidence>
<dbReference type="AlphaFoldDB" id="A0AA39IF46"/>
<dbReference type="Pfam" id="PF00533">
    <property type="entry name" value="BRCT"/>
    <property type="match status" value="2"/>
</dbReference>
<name>A0AA39IF46_9BILA</name>
<evidence type="ECO:0000256" key="1">
    <source>
        <dbReference type="ARBA" id="ARBA00007645"/>
    </source>
</evidence>
<feature type="domain" description="BRCT" evidence="7">
    <location>
        <begin position="193"/>
        <end position="268"/>
    </location>
</feature>
<dbReference type="SMART" id="SM00292">
    <property type="entry name" value="BRCT"/>
    <property type="match status" value="3"/>
</dbReference>
<dbReference type="GO" id="GO:0006412">
    <property type="term" value="P:translation"/>
    <property type="evidence" value="ECO:0007669"/>
    <property type="project" value="InterPro"/>
</dbReference>
<dbReference type="Pfam" id="PF12738">
    <property type="entry name" value="PTCB-BRCT"/>
    <property type="match status" value="1"/>
</dbReference>
<dbReference type="Proteomes" id="UP001175271">
    <property type="component" value="Unassembled WGS sequence"/>
</dbReference>
<dbReference type="SUPFAM" id="SSF57840">
    <property type="entry name" value="Ribosomal protein L36"/>
    <property type="match status" value="1"/>
</dbReference>
<dbReference type="FunFam" id="3.40.50.10190:FF:000010">
    <property type="entry name" value="DNA topoisomerase II binding protein 1"/>
    <property type="match status" value="1"/>
</dbReference>
<dbReference type="GO" id="GO:0033314">
    <property type="term" value="P:mitotic DNA replication checkpoint signaling"/>
    <property type="evidence" value="ECO:0007669"/>
    <property type="project" value="TreeGrafter"/>
</dbReference>
<evidence type="ECO:0000256" key="4">
    <source>
        <dbReference type="ARBA" id="ARBA00023274"/>
    </source>
</evidence>
<keyword evidence="2" id="KW-0677">Repeat</keyword>
<dbReference type="Pfam" id="PF00444">
    <property type="entry name" value="Ribosomal_L36"/>
    <property type="match status" value="1"/>
</dbReference>
<keyword evidence="4" id="KW-0687">Ribonucleoprotein</keyword>
<dbReference type="EMBL" id="JAUCMV010000001">
    <property type="protein sequence ID" value="KAK0423218.1"/>
    <property type="molecule type" value="Genomic_DNA"/>
</dbReference>
<evidence type="ECO:0000256" key="6">
    <source>
        <dbReference type="SAM" id="MobiDB-lite"/>
    </source>
</evidence>
<dbReference type="SUPFAM" id="SSF52113">
    <property type="entry name" value="BRCT domain"/>
    <property type="match status" value="3"/>
</dbReference>
<protein>
    <recommendedName>
        <fullName evidence="5">39S ribosomal protein L36, mitochondrial</fullName>
    </recommendedName>
</protein>
<dbReference type="InterPro" id="IPR059215">
    <property type="entry name" value="BRCT2_TopBP1-like"/>
</dbReference>
<dbReference type="GO" id="GO:1990904">
    <property type="term" value="C:ribonucleoprotein complex"/>
    <property type="evidence" value="ECO:0007669"/>
    <property type="project" value="UniProtKB-KW"/>
</dbReference>
<dbReference type="InterPro" id="IPR035977">
    <property type="entry name" value="Ribosomal_bL36_sp"/>
</dbReference>
<dbReference type="InterPro" id="IPR001357">
    <property type="entry name" value="BRCT_dom"/>
</dbReference>
<organism evidence="8 9">
    <name type="scientific">Steinernema hermaphroditum</name>
    <dbReference type="NCBI Taxonomy" id="289476"/>
    <lineage>
        <taxon>Eukaryota</taxon>
        <taxon>Metazoa</taxon>
        <taxon>Ecdysozoa</taxon>
        <taxon>Nematoda</taxon>
        <taxon>Chromadorea</taxon>
        <taxon>Rhabditida</taxon>
        <taxon>Tylenchina</taxon>
        <taxon>Panagrolaimomorpha</taxon>
        <taxon>Strongyloidoidea</taxon>
        <taxon>Steinernematidae</taxon>
        <taxon>Steinernema</taxon>
    </lineage>
</organism>
<dbReference type="InterPro" id="IPR000473">
    <property type="entry name" value="Ribosomal_bL36"/>
</dbReference>
<feature type="region of interest" description="Disordered" evidence="6">
    <location>
        <begin position="410"/>
        <end position="430"/>
    </location>
</feature>
<evidence type="ECO:0000313" key="8">
    <source>
        <dbReference type="EMBL" id="KAK0423218.1"/>
    </source>
</evidence>
<keyword evidence="3" id="KW-0689">Ribosomal protein</keyword>
<dbReference type="Gene3D" id="3.40.50.10190">
    <property type="entry name" value="BRCT domain"/>
    <property type="match status" value="4"/>
</dbReference>
<keyword evidence="9" id="KW-1185">Reference proteome</keyword>
<dbReference type="CDD" id="cd17731">
    <property type="entry name" value="BRCT_TopBP1_rpt2_like"/>
    <property type="match status" value="1"/>
</dbReference>
<dbReference type="GO" id="GO:0003735">
    <property type="term" value="F:structural constituent of ribosome"/>
    <property type="evidence" value="ECO:0007669"/>
    <property type="project" value="InterPro"/>
</dbReference>
<dbReference type="PANTHER" id="PTHR13561:SF20">
    <property type="entry name" value="DNA TOPOISOMERASE 2-BINDING PROTEIN 1"/>
    <property type="match status" value="1"/>
</dbReference>
<dbReference type="PANTHER" id="PTHR13561">
    <property type="entry name" value="DNA REPLICATION REGULATOR DPB11-RELATED"/>
    <property type="match status" value="1"/>
</dbReference>
<evidence type="ECO:0000256" key="2">
    <source>
        <dbReference type="ARBA" id="ARBA00022737"/>
    </source>
</evidence>
<proteinExistence type="inferred from homology"/>
<accession>A0AA39IF46</accession>
<comment type="caution">
    <text evidence="8">The sequence shown here is derived from an EMBL/GenBank/DDBJ whole genome shotgun (WGS) entry which is preliminary data.</text>
</comment>
<dbReference type="GO" id="GO:0006270">
    <property type="term" value="P:DNA replication initiation"/>
    <property type="evidence" value="ECO:0007669"/>
    <property type="project" value="TreeGrafter"/>
</dbReference>
<dbReference type="GO" id="GO:0005840">
    <property type="term" value="C:ribosome"/>
    <property type="evidence" value="ECO:0007669"/>
    <property type="project" value="UniProtKB-KW"/>
</dbReference>
<evidence type="ECO:0000256" key="3">
    <source>
        <dbReference type="ARBA" id="ARBA00022980"/>
    </source>
</evidence>
<dbReference type="GO" id="GO:0007095">
    <property type="term" value="P:mitotic G2 DNA damage checkpoint signaling"/>
    <property type="evidence" value="ECO:0007669"/>
    <property type="project" value="TreeGrafter"/>
</dbReference>
<comment type="similarity">
    <text evidence="1">Belongs to the bacterial ribosomal protein bL36 family.</text>
</comment>
<dbReference type="PROSITE" id="PS50172">
    <property type="entry name" value="BRCT"/>
    <property type="match status" value="3"/>
</dbReference>
<sequence length="645" mass="72293">MSGLLTRLVSGSASALRSSTRQLLGIENAQIQNHVCGFKVKSMLKLRCRNCYFVRVDGRLHVECPVHPRHKQREMFNVKLLCATNLTQIFSDDPTIINVVDLTSAPELHADEDLLDAGNVFKALKKAQFGPRRITEQECLQVTDRRGAIYILPTFDGTVFEHLKAQRCCIFGTPIVMKCLHEDDRLPKEDFPVYSTTLQGTNICCTGLNSEDRTELMNKIMWMGGRFHGDFTDKVTHLIAEECDTGNQKYRMAVRGGLPVMKKDWVDEAWKRPLVDMASPEVIEYFKLPIFSKLVITVSGLSVESRSEVSRLIERHGGEYSAEMKRGKCTHLVIDKNCGEKFRRAKQWDIKIVTTKWIQKCSIKGVRLDERHFLPGSVVRSTGRKSPVLDVSVSSPFTLNNTFSGVPSFSTATSSHSTPKQSGTVSRISKTPSTTHENLRLLSNEQIINRQLSGSGDKKLAKIQRKFSIADPIENIDTVSFGTFNNCLSGCGVFVCGVTDTNMIKWKRVLNITGASRCQVQDIESSRVTHIILGPEPVEEKLLLTIEKRSTVVAVVTLNWLLQCVQLRSNCPKTDYLHPMFDKSAQENFTSFSNSTGAKKRKRVTLAALPQRETLNGSISCKLSASDSQLNDPLNEESAKRRKLC</sequence>
<gene>
    <name evidence="8" type="ORF">QR680_008031</name>
</gene>